<sequence>MLLGTVARQMLQAPAAARPAHTVLNEQIRRRFDSADAVFLLIVLALFGMCLGGNASKLGLPISPDRVFLALAIGVAASDRTLRSSLASALQRWHVVFLVPIAIAIGSALHVGTLTTTAGLFAILDSLGVVPFLLFIFVPVLVDSPARLRVLLTALIGMGAYLGATAFFEVLGPHSFVWPGYIVDPGAGILFGRARGPFLQPAANGMVMLTSAVACVIALRTWRRRAVKVGAVLSLVLCLVGAALTLTRSVWIAETLTVFVLALTSGAARKLVLPGIAALALGVFALVTLVPPVQTAVDSRLSDTRSGYDRLIANDAAMRVLEQNPLTGVGWQRFSQVEGDWVRQDPDYSITNVGISVHNVLLGYAAEIGLPGAASWLVCFVAATAIAVRARPGSAVSKAWQHGLFAVVIGWVVVAMLAPVNYSLPNALLWLWLGLVPHLCHAGSGPAGRGRSESRPSGPLPVSTR</sequence>
<dbReference type="Proteomes" id="UP000800981">
    <property type="component" value="Unassembled WGS sequence"/>
</dbReference>
<evidence type="ECO:0000259" key="7">
    <source>
        <dbReference type="Pfam" id="PF04932"/>
    </source>
</evidence>
<keyword evidence="3 6" id="KW-1133">Transmembrane helix</keyword>
<feature type="domain" description="O-antigen ligase-related" evidence="7">
    <location>
        <begin position="234"/>
        <end position="377"/>
    </location>
</feature>
<dbReference type="EMBL" id="JAANNP010000002">
    <property type="protein sequence ID" value="NHC13443.1"/>
    <property type="molecule type" value="Genomic_DNA"/>
</dbReference>
<dbReference type="PANTHER" id="PTHR37422">
    <property type="entry name" value="TEICHURONIC ACID BIOSYNTHESIS PROTEIN TUAE"/>
    <property type="match status" value="1"/>
</dbReference>
<organism evidence="8 9">
    <name type="scientific">Motilibacter deserti</name>
    <dbReference type="NCBI Taxonomy" id="2714956"/>
    <lineage>
        <taxon>Bacteria</taxon>
        <taxon>Bacillati</taxon>
        <taxon>Actinomycetota</taxon>
        <taxon>Actinomycetes</taxon>
        <taxon>Motilibacterales</taxon>
        <taxon>Motilibacteraceae</taxon>
        <taxon>Motilibacter</taxon>
    </lineage>
</organism>
<evidence type="ECO:0000256" key="1">
    <source>
        <dbReference type="ARBA" id="ARBA00004141"/>
    </source>
</evidence>
<evidence type="ECO:0000256" key="6">
    <source>
        <dbReference type="SAM" id="Phobius"/>
    </source>
</evidence>
<feature type="transmembrane region" description="Helical" evidence="6">
    <location>
        <begin position="275"/>
        <end position="293"/>
    </location>
</feature>
<evidence type="ECO:0000313" key="9">
    <source>
        <dbReference type="Proteomes" id="UP000800981"/>
    </source>
</evidence>
<name>A0ABX0GVY7_9ACTN</name>
<evidence type="ECO:0000256" key="2">
    <source>
        <dbReference type="ARBA" id="ARBA00022692"/>
    </source>
</evidence>
<dbReference type="RefSeq" id="WP_166279855.1">
    <property type="nucleotide sequence ID" value="NZ_JAANNP010000002.1"/>
</dbReference>
<feature type="transmembrane region" description="Helical" evidence="6">
    <location>
        <begin position="37"/>
        <end position="55"/>
    </location>
</feature>
<comment type="caution">
    <text evidence="8">The sequence shown here is derived from an EMBL/GenBank/DDBJ whole genome shotgun (WGS) entry which is preliminary data.</text>
</comment>
<keyword evidence="8" id="KW-0436">Ligase</keyword>
<proteinExistence type="predicted"/>
<evidence type="ECO:0000256" key="4">
    <source>
        <dbReference type="ARBA" id="ARBA00023136"/>
    </source>
</evidence>
<feature type="region of interest" description="Disordered" evidence="5">
    <location>
        <begin position="444"/>
        <end position="465"/>
    </location>
</feature>
<keyword evidence="4 6" id="KW-0472">Membrane</keyword>
<feature type="transmembrane region" description="Helical" evidence="6">
    <location>
        <begin position="368"/>
        <end position="390"/>
    </location>
</feature>
<feature type="transmembrane region" description="Helical" evidence="6">
    <location>
        <begin position="198"/>
        <end position="219"/>
    </location>
</feature>
<gene>
    <name evidence="8" type="ORF">G9H71_06565</name>
</gene>
<dbReference type="Pfam" id="PF04932">
    <property type="entry name" value="Wzy_C"/>
    <property type="match status" value="1"/>
</dbReference>
<feature type="transmembrane region" description="Helical" evidence="6">
    <location>
        <begin position="150"/>
        <end position="168"/>
    </location>
</feature>
<dbReference type="InterPro" id="IPR007016">
    <property type="entry name" value="O-antigen_ligase-rel_domated"/>
</dbReference>
<evidence type="ECO:0000256" key="5">
    <source>
        <dbReference type="SAM" id="MobiDB-lite"/>
    </source>
</evidence>
<keyword evidence="2 6" id="KW-0812">Transmembrane</keyword>
<keyword evidence="9" id="KW-1185">Reference proteome</keyword>
<evidence type="ECO:0000256" key="3">
    <source>
        <dbReference type="ARBA" id="ARBA00022989"/>
    </source>
</evidence>
<feature type="transmembrane region" description="Helical" evidence="6">
    <location>
        <begin position="226"/>
        <end position="244"/>
    </location>
</feature>
<dbReference type="InterPro" id="IPR051533">
    <property type="entry name" value="WaaL-like"/>
</dbReference>
<dbReference type="PANTHER" id="PTHR37422:SF23">
    <property type="entry name" value="TEICHURONIC ACID BIOSYNTHESIS PROTEIN TUAE"/>
    <property type="match status" value="1"/>
</dbReference>
<accession>A0ABX0GVY7</accession>
<dbReference type="GO" id="GO:0016874">
    <property type="term" value="F:ligase activity"/>
    <property type="evidence" value="ECO:0007669"/>
    <property type="project" value="UniProtKB-KW"/>
</dbReference>
<protein>
    <submittedName>
        <fullName evidence="8">O-antigen ligase family protein</fullName>
    </submittedName>
</protein>
<comment type="subcellular location">
    <subcellularLocation>
        <location evidence="1">Membrane</location>
        <topology evidence="1">Multi-pass membrane protein</topology>
    </subcellularLocation>
</comment>
<feature type="transmembrane region" description="Helical" evidence="6">
    <location>
        <begin position="250"/>
        <end position="268"/>
    </location>
</feature>
<evidence type="ECO:0000313" key="8">
    <source>
        <dbReference type="EMBL" id="NHC13443.1"/>
    </source>
</evidence>
<feature type="transmembrane region" description="Helical" evidence="6">
    <location>
        <begin position="402"/>
        <end position="422"/>
    </location>
</feature>
<feature type="transmembrane region" description="Helical" evidence="6">
    <location>
        <begin position="118"/>
        <end position="138"/>
    </location>
</feature>
<reference evidence="8 9" key="1">
    <citation type="submission" date="2020-03" db="EMBL/GenBank/DDBJ databases">
        <title>Two novel Motilibacter sp.</title>
        <authorList>
            <person name="Liu S."/>
        </authorList>
    </citation>
    <scope>NUCLEOTIDE SEQUENCE [LARGE SCALE GENOMIC DNA]</scope>
    <source>
        <strain evidence="8 9">E257</strain>
    </source>
</reference>
<feature type="transmembrane region" description="Helical" evidence="6">
    <location>
        <begin position="95"/>
        <end position="112"/>
    </location>
</feature>